<comment type="caution">
    <text evidence="2">The sequence shown here is derived from an EMBL/GenBank/DDBJ whole genome shotgun (WGS) entry which is preliminary data.</text>
</comment>
<dbReference type="RefSeq" id="WP_111323025.1">
    <property type="nucleotide sequence ID" value="NZ_BIFX01000001.1"/>
</dbReference>
<keyword evidence="1" id="KW-0812">Transmembrane</keyword>
<feature type="transmembrane region" description="Helical" evidence="1">
    <location>
        <begin position="17"/>
        <end position="35"/>
    </location>
</feature>
<evidence type="ECO:0000256" key="1">
    <source>
        <dbReference type="SAM" id="Phobius"/>
    </source>
</evidence>
<evidence type="ECO:0000313" key="2">
    <source>
        <dbReference type="EMBL" id="PZW29550.1"/>
    </source>
</evidence>
<proteinExistence type="predicted"/>
<dbReference type="Proteomes" id="UP000248806">
    <property type="component" value="Unassembled WGS sequence"/>
</dbReference>
<keyword evidence="3" id="KW-1185">Reference proteome</keyword>
<accession>A0A326U6Q7</accession>
<protein>
    <recommendedName>
        <fullName evidence="4">DUF3592 domain-containing protein</fullName>
    </recommendedName>
</protein>
<reference evidence="2 3" key="1">
    <citation type="submission" date="2018-06" db="EMBL/GenBank/DDBJ databases">
        <title>Genomic Encyclopedia of Archaeal and Bacterial Type Strains, Phase II (KMG-II): from individual species to whole genera.</title>
        <authorList>
            <person name="Goeker M."/>
        </authorList>
    </citation>
    <scope>NUCLEOTIDE SEQUENCE [LARGE SCALE GENOMIC DNA]</scope>
    <source>
        <strain evidence="2 3">ATCC BAA-1881</strain>
    </source>
</reference>
<keyword evidence="1" id="KW-0472">Membrane</keyword>
<sequence>MLKDPQKKAILRQERRIGLLALLFASVCFILLLLFCNRSEVSVLFSILFLVGAIILALFDGFTRRNKKQWLARHGVSILAQITRIEERQWKADSGHYECYILHLEWISDTGRIYHFQQEIPWTQYHYQRYTPGSWCTVHIDPDDPTFYHVEA</sequence>
<keyword evidence="1" id="KW-1133">Transmembrane helix</keyword>
<name>A0A326U6Q7_THEHA</name>
<feature type="transmembrane region" description="Helical" evidence="1">
    <location>
        <begin position="41"/>
        <end position="59"/>
    </location>
</feature>
<organism evidence="2 3">
    <name type="scientific">Thermosporothrix hazakensis</name>
    <dbReference type="NCBI Taxonomy" id="644383"/>
    <lineage>
        <taxon>Bacteria</taxon>
        <taxon>Bacillati</taxon>
        <taxon>Chloroflexota</taxon>
        <taxon>Ktedonobacteria</taxon>
        <taxon>Ktedonobacterales</taxon>
        <taxon>Thermosporotrichaceae</taxon>
        <taxon>Thermosporothrix</taxon>
    </lineage>
</organism>
<dbReference type="EMBL" id="QKUF01000008">
    <property type="protein sequence ID" value="PZW29550.1"/>
    <property type="molecule type" value="Genomic_DNA"/>
</dbReference>
<dbReference type="AlphaFoldDB" id="A0A326U6Q7"/>
<gene>
    <name evidence="2" type="ORF">EI42_02846</name>
</gene>
<evidence type="ECO:0008006" key="4">
    <source>
        <dbReference type="Google" id="ProtNLM"/>
    </source>
</evidence>
<evidence type="ECO:0000313" key="3">
    <source>
        <dbReference type="Proteomes" id="UP000248806"/>
    </source>
</evidence>